<dbReference type="Pfam" id="PF26113">
    <property type="entry name" value="GH16_XgeA"/>
    <property type="match status" value="1"/>
</dbReference>
<dbReference type="OrthoDB" id="192832at2759"/>
<keyword evidence="2" id="KW-0378">Hydrolase</keyword>
<evidence type="ECO:0000313" key="3">
    <source>
        <dbReference type="Proteomes" id="UP000053477"/>
    </source>
</evidence>
<accession>A0A0H2S5S4</accession>
<dbReference type="Gene3D" id="2.60.120.200">
    <property type="match status" value="1"/>
</dbReference>
<feature type="domain" description="GH16" evidence="1">
    <location>
        <begin position="8"/>
        <end position="275"/>
    </location>
</feature>
<sequence length="304" mass="33449">MQSSGTRMTFQLQDNHVGESFFDGSFNWQTFDDPSGGRVNYVDMPTAQALNLSYTNGNKFIMRGDDQNVVTSGRGRNSVRIASTKAYRDSVIVMDIEHMPYGCAQWPAFWTLTNGNWPDGGEIDMLEGINTHSLNLGSLHTSAGCTMPDNRDQKGYTDTTDCNAFVNGDSGCGTSFSSPSSYGQGLNNNGGGWFVMKRTDSDGVSMYFWPRNDKSVPKEVRSNTGSITPSSSWGKPEGVWPTSQCDFASHFTEHNIIINLTFCGAWAGNEFGVCGQGDCNAFVDQNPQAFTEAYWEINSLRVYT</sequence>
<dbReference type="PANTHER" id="PTHR10963">
    <property type="entry name" value="GLYCOSYL HYDROLASE-RELATED"/>
    <property type="match status" value="1"/>
</dbReference>
<dbReference type="CDD" id="cd02181">
    <property type="entry name" value="GH16_fungal_Lam16A_glucanase"/>
    <property type="match status" value="1"/>
</dbReference>
<evidence type="ECO:0000259" key="1">
    <source>
        <dbReference type="PROSITE" id="PS51762"/>
    </source>
</evidence>
<dbReference type="InterPro" id="IPR013320">
    <property type="entry name" value="ConA-like_dom_sf"/>
</dbReference>
<dbReference type="PROSITE" id="PS51762">
    <property type="entry name" value="GH16_2"/>
    <property type="match status" value="1"/>
</dbReference>
<dbReference type="GO" id="GO:0004553">
    <property type="term" value="F:hydrolase activity, hydrolyzing O-glycosyl compounds"/>
    <property type="evidence" value="ECO:0007669"/>
    <property type="project" value="InterPro"/>
</dbReference>
<dbReference type="EMBL" id="KQ085981">
    <property type="protein sequence ID" value="KLO12256.1"/>
    <property type="molecule type" value="Genomic_DNA"/>
</dbReference>
<protein>
    <submittedName>
        <fullName evidence="2">Glycoside hydrolase family 16 protein</fullName>
    </submittedName>
</protein>
<keyword evidence="3" id="KW-1185">Reference proteome</keyword>
<dbReference type="InParanoid" id="A0A0H2S5S4"/>
<proteinExistence type="predicted"/>
<dbReference type="AlphaFoldDB" id="A0A0H2S5S4"/>
<evidence type="ECO:0000313" key="2">
    <source>
        <dbReference type="EMBL" id="KLO12256.1"/>
    </source>
</evidence>
<dbReference type="Proteomes" id="UP000053477">
    <property type="component" value="Unassembled WGS sequence"/>
</dbReference>
<name>A0A0H2S5S4_9AGAM</name>
<dbReference type="STRING" id="27342.A0A0H2S5S4"/>
<reference evidence="2 3" key="1">
    <citation type="submission" date="2015-04" db="EMBL/GenBank/DDBJ databases">
        <title>Complete genome sequence of Schizopora paradoxa KUC8140, a cosmopolitan wood degrader in East Asia.</title>
        <authorList>
            <consortium name="DOE Joint Genome Institute"/>
            <person name="Min B."/>
            <person name="Park H."/>
            <person name="Jang Y."/>
            <person name="Kim J.-J."/>
            <person name="Kim K.H."/>
            <person name="Pangilinan J."/>
            <person name="Lipzen A."/>
            <person name="Riley R."/>
            <person name="Grigoriev I.V."/>
            <person name="Spatafora J.W."/>
            <person name="Choi I.-G."/>
        </authorList>
    </citation>
    <scope>NUCLEOTIDE SEQUENCE [LARGE SCALE GENOMIC DNA]</scope>
    <source>
        <strain evidence="2 3">KUC8140</strain>
    </source>
</reference>
<dbReference type="InterPro" id="IPR050546">
    <property type="entry name" value="Glycosyl_Hydrlase_16"/>
</dbReference>
<organism evidence="2 3">
    <name type="scientific">Schizopora paradoxa</name>
    <dbReference type="NCBI Taxonomy" id="27342"/>
    <lineage>
        <taxon>Eukaryota</taxon>
        <taxon>Fungi</taxon>
        <taxon>Dikarya</taxon>
        <taxon>Basidiomycota</taxon>
        <taxon>Agaricomycotina</taxon>
        <taxon>Agaricomycetes</taxon>
        <taxon>Hymenochaetales</taxon>
        <taxon>Schizoporaceae</taxon>
        <taxon>Schizopora</taxon>
    </lineage>
</organism>
<dbReference type="InterPro" id="IPR000757">
    <property type="entry name" value="Beta-glucanase-like"/>
</dbReference>
<gene>
    <name evidence="2" type="ORF">SCHPADRAFT_972543</name>
</gene>
<dbReference type="SUPFAM" id="SSF49899">
    <property type="entry name" value="Concanavalin A-like lectins/glucanases"/>
    <property type="match status" value="1"/>
</dbReference>
<dbReference type="PANTHER" id="PTHR10963:SF24">
    <property type="entry name" value="GLYCOSIDASE C21B10.07-RELATED"/>
    <property type="match status" value="1"/>
</dbReference>
<dbReference type="GO" id="GO:0009251">
    <property type="term" value="P:glucan catabolic process"/>
    <property type="evidence" value="ECO:0007669"/>
    <property type="project" value="TreeGrafter"/>
</dbReference>